<keyword evidence="2" id="KW-1185">Reference proteome</keyword>
<accession>A0A5K7YE28</accession>
<dbReference type="EMBL" id="AP021874">
    <property type="protein sequence ID" value="BBO67266.1"/>
    <property type="molecule type" value="Genomic_DNA"/>
</dbReference>
<gene>
    <name evidence="1" type="ORF">DSCA_11960</name>
</gene>
<protein>
    <submittedName>
        <fullName evidence="1">Uncharacterized protein</fullName>
    </submittedName>
</protein>
<name>A0A5K7YE28_9BACT</name>
<dbReference type="Proteomes" id="UP000427906">
    <property type="component" value="Chromosome"/>
</dbReference>
<sequence>MLMKLNKKNTNIAGIKCIFIDIAAIEIKITKINAKIILL</sequence>
<evidence type="ECO:0000313" key="1">
    <source>
        <dbReference type="EMBL" id="BBO67266.1"/>
    </source>
</evidence>
<proteinExistence type="predicted"/>
<dbReference type="AlphaFoldDB" id="A0A5K7YE28"/>
<organism evidence="1 2">
    <name type="scientific">Desulfosarcina alkanivorans</name>
    <dbReference type="NCBI Taxonomy" id="571177"/>
    <lineage>
        <taxon>Bacteria</taxon>
        <taxon>Pseudomonadati</taxon>
        <taxon>Thermodesulfobacteriota</taxon>
        <taxon>Desulfobacteria</taxon>
        <taxon>Desulfobacterales</taxon>
        <taxon>Desulfosarcinaceae</taxon>
        <taxon>Desulfosarcina</taxon>
    </lineage>
</organism>
<reference evidence="1 2" key="1">
    <citation type="submission" date="2019-11" db="EMBL/GenBank/DDBJ databases">
        <title>Comparative genomics of hydrocarbon-degrading Desulfosarcina strains.</title>
        <authorList>
            <person name="Watanabe M."/>
            <person name="Kojima H."/>
            <person name="Fukui M."/>
        </authorList>
    </citation>
    <scope>NUCLEOTIDE SEQUENCE [LARGE SCALE GENOMIC DNA]</scope>
    <source>
        <strain evidence="1 2">PL12</strain>
    </source>
</reference>
<dbReference type="KEGG" id="dalk:DSCA_11960"/>
<evidence type="ECO:0000313" key="2">
    <source>
        <dbReference type="Proteomes" id="UP000427906"/>
    </source>
</evidence>